<dbReference type="EMBL" id="JAYWIO010000005">
    <property type="protein sequence ID" value="KAK7261139.1"/>
    <property type="molecule type" value="Genomic_DNA"/>
</dbReference>
<proteinExistence type="predicted"/>
<dbReference type="Proteomes" id="UP001372338">
    <property type="component" value="Unassembled WGS sequence"/>
</dbReference>
<comment type="caution">
    <text evidence="1">The sequence shown here is derived from an EMBL/GenBank/DDBJ whole genome shotgun (WGS) entry which is preliminary data.</text>
</comment>
<dbReference type="AlphaFoldDB" id="A0AAN9EQ10"/>
<evidence type="ECO:0000313" key="2">
    <source>
        <dbReference type="Proteomes" id="UP001372338"/>
    </source>
</evidence>
<name>A0AAN9EQ10_CROPI</name>
<reference evidence="1 2" key="1">
    <citation type="submission" date="2024-01" db="EMBL/GenBank/DDBJ databases">
        <title>The genomes of 5 underutilized Papilionoideae crops provide insights into root nodulation and disease resistanc.</title>
        <authorList>
            <person name="Yuan L."/>
        </authorList>
    </citation>
    <scope>NUCLEOTIDE SEQUENCE [LARGE SCALE GENOMIC DNA]</scope>
    <source>
        <strain evidence="1">ZHUSHIDOU_FW_LH</strain>
        <tissue evidence="1">Leaf</tissue>
    </source>
</reference>
<organism evidence="1 2">
    <name type="scientific">Crotalaria pallida</name>
    <name type="common">Smooth rattlebox</name>
    <name type="synonym">Crotalaria striata</name>
    <dbReference type="NCBI Taxonomy" id="3830"/>
    <lineage>
        <taxon>Eukaryota</taxon>
        <taxon>Viridiplantae</taxon>
        <taxon>Streptophyta</taxon>
        <taxon>Embryophyta</taxon>
        <taxon>Tracheophyta</taxon>
        <taxon>Spermatophyta</taxon>
        <taxon>Magnoliopsida</taxon>
        <taxon>eudicotyledons</taxon>
        <taxon>Gunneridae</taxon>
        <taxon>Pentapetalae</taxon>
        <taxon>rosids</taxon>
        <taxon>fabids</taxon>
        <taxon>Fabales</taxon>
        <taxon>Fabaceae</taxon>
        <taxon>Papilionoideae</taxon>
        <taxon>50 kb inversion clade</taxon>
        <taxon>genistoids sensu lato</taxon>
        <taxon>core genistoids</taxon>
        <taxon>Crotalarieae</taxon>
        <taxon>Crotalaria</taxon>
    </lineage>
</organism>
<evidence type="ECO:0000313" key="1">
    <source>
        <dbReference type="EMBL" id="KAK7261139.1"/>
    </source>
</evidence>
<sequence>MTGNCDIGNKELEKAAVVSCFKLRNLYMIVYSPCKLIDSSNTLYLNLQSMGTALLIAYARSSWGTVFSWFQSI</sequence>
<gene>
    <name evidence="1" type="ORF">RIF29_27443</name>
</gene>
<protein>
    <submittedName>
        <fullName evidence="1">Uncharacterized protein</fullName>
    </submittedName>
</protein>
<accession>A0AAN9EQ10</accession>
<keyword evidence="2" id="KW-1185">Reference proteome</keyword>